<reference evidence="2" key="1">
    <citation type="journal article" date="2019" name="Int. J. Syst. Evol. Microbiol.">
        <title>The Global Catalogue of Microorganisms (GCM) 10K type strain sequencing project: providing services to taxonomists for standard genome sequencing and annotation.</title>
        <authorList>
            <consortium name="The Broad Institute Genomics Platform"/>
            <consortium name="The Broad Institute Genome Sequencing Center for Infectious Disease"/>
            <person name="Wu L."/>
            <person name="Ma J."/>
        </authorList>
    </citation>
    <scope>NUCLEOTIDE SEQUENCE [LARGE SCALE GENOMIC DNA]</scope>
    <source>
        <strain evidence="2">JCM 16950</strain>
    </source>
</reference>
<evidence type="ECO:0000313" key="2">
    <source>
        <dbReference type="Proteomes" id="UP001500540"/>
    </source>
</evidence>
<evidence type="ECO:0008006" key="3">
    <source>
        <dbReference type="Google" id="ProtNLM"/>
    </source>
</evidence>
<name>A0ABP7GWS2_9MICO</name>
<evidence type="ECO:0000313" key="1">
    <source>
        <dbReference type="EMBL" id="GAA3777057.1"/>
    </source>
</evidence>
<sequence length="370" mass="38815">MTTILRTTTAAQFLALLPAMLGCTPTRSLVLVPFAHSRSVGAMRVDLADDGQVDQLASTCIGMVCRLADVDELTAVVYTDQPLRSGDDEPAHARLAQALAQRADACGLHLRDALCVAADAWGSYLDPECPPAGHDLAELVPDARAPVPPGDQHSGVELPEVAAEAIAQTATALEGLDAAVAAIRFGDATPGPARIDPRALVAACRLDDMPALFEEALGQDPADLDAFTAALLVWTLSRPATRDVALIQWSDDQDAGDAALQAQLDWEDGAEYPPDLGERMWGDGARPDPDRLRAALELTRHVAARAPAARRAGPLSMCGWLAWALGRSTHAAGYAQSALECEPGHGLAEIVLSLTAAGHLPAWAFTAATP</sequence>
<organism evidence="1 2">
    <name type="scientific">Microbacterium kribbense</name>
    <dbReference type="NCBI Taxonomy" id="433645"/>
    <lineage>
        <taxon>Bacteria</taxon>
        <taxon>Bacillati</taxon>
        <taxon>Actinomycetota</taxon>
        <taxon>Actinomycetes</taxon>
        <taxon>Micrococcales</taxon>
        <taxon>Microbacteriaceae</taxon>
        <taxon>Microbacterium</taxon>
    </lineage>
</organism>
<dbReference type="EMBL" id="BAABAF010000013">
    <property type="protein sequence ID" value="GAA3777057.1"/>
    <property type="molecule type" value="Genomic_DNA"/>
</dbReference>
<dbReference type="RefSeq" id="WP_344785178.1">
    <property type="nucleotide sequence ID" value="NZ_BAABAF010000013.1"/>
</dbReference>
<dbReference type="Proteomes" id="UP001500540">
    <property type="component" value="Unassembled WGS sequence"/>
</dbReference>
<dbReference type="PROSITE" id="PS51257">
    <property type="entry name" value="PROKAR_LIPOPROTEIN"/>
    <property type="match status" value="1"/>
</dbReference>
<keyword evidence="2" id="KW-1185">Reference proteome</keyword>
<comment type="caution">
    <text evidence="1">The sequence shown here is derived from an EMBL/GenBank/DDBJ whole genome shotgun (WGS) entry which is preliminary data.</text>
</comment>
<dbReference type="Pfam" id="PF13830">
    <property type="entry name" value="DUF4192"/>
    <property type="match status" value="1"/>
</dbReference>
<gene>
    <name evidence="1" type="ORF">GCM10022240_30610</name>
</gene>
<dbReference type="InterPro" id="IPR025447">
    <property type="entry name" value="DUF4192"/>
</dbReference>
<protein>
    <recommendedName>
        <fullName evidence="3">DUF4192 family protein</fullName>
    </recommendedName>
</protein>
<accession>A0ABP7GWS2</accession>
<proteinExistence type="predicted"/>